<dbReference type="Gene3D" id="3.90.1570.10">
    <property type="entry name" value="tt1808, chain A"/>
    <property type="match status" value="1"/>
</dbReference>
<dbReference type="EMBL" id="LGTW01000030">
    <property type="protein sequence ID" value="KWX20193.1"/>
    <property type="molecule type" value="Genomic_DNA"/>
</dbReference>
<dbReference type="STRING" id="59750.AWC31_31695"/>
<proteinExistence type="predicted"/>
<accession>A0A132PCY2</accession>
<feature type="domain" description="Putative restriction endonuclease" evidence="1">
    <location>
        <begin position="20"/>
        <end position="188"/>
    </location>
</feature>
<dbReference type="SUPFAM" id="SSF52980">
    <property type="entry name" value="Restriction endonuclease-like"/>
    <property type="match status" value="1"/>
</dbReference>
<dbReference type="Proteomes" id="UP000070612">
    <property type="component" value="Unassembled WGS sequence"/>
</dbReference>
<dbReference type="PANTHER" id="PTHR35400:SF3">
    <property type="entry name" value="SLL1072 PROTEIN"/>
    <property type="match status" value="1"/>
</dbReference>
<dbReference type="Pfam" id="PF05685">
    <property type="entry name" value="Uma2"/>
    <property type="match status" value="1"/>
</dbReference>
<keyword evidence="3" id="KW-1185">Reference proteome</keyword>
<name>A0A132PCY2_9MYCO</name>
<dbReference type="CDD" id="cd06260">
    <property type="entry name" value="DUF820-like"/>
    <property type="match status" value="1"/>
</dbReference>
<evidence type="ECO:0000259" key="1">
    <source>
        <dbReference type="Pfam" id="PF05685"/>
    </source>
</evidence>
<gene>
    <name evidence="2" type="ORF">AFM11_32155</name>
</gene>
<comment type="caution">
    <text evidence="2">The sequence shown here is derived from an EMBL/GenBank/DDBJ whole genome shotgun (WGS) entry which is preliminary data.</text>
</comment>
<dbReference type="InterPro" id="IPR011335">
    <property type="entry name" value="Restrct_endonuc-II-like"/>
</dbReference>
<dbReference type="AlphaFoldDB" id="A0A132PCY2"/>
<evidence type="ECO:0000313" key="2">
    <source>
        <dbReference type="EMBL" id="KWX20193.1"/>
    </source>
</evidence>
<dbReference type="PANTHER" id="PTHR35400">
    <property type="entry name" value="SLR1083 PROTEIN"/>
    <property type="match status" value="1"/>
</dbReference>
<sequence length="195" mass="22176">MWRCTVAGLAEFPRDLVTLEEWDALELDEARRWELVEGGIVMTPRPRPLHQVVSFNLAQVIRAALPASLAVLLEVEVTVEARFPPTVRDPDLVVVKRSVVDRNPVRIDASDVVLVVEIVSPGSRRTDRVMKAYEYAKAGIEHYWIVDLDTDPDERFLAHVLRGDAYHRVGSLDEDRVRTEEPLALDFTLEDLTRP</sequence>
<organism evidence="2 3">
    <name type="scientific">Mycolicibacterium wolinskyi</name>
    <dbReference type="NCBI Taxonomy" id="59750"/>
    <lineage>
        <taxon>Bacteria</taxon>
        <taxon>Bacillati</taxon>
        <taxon>Actinomycetota</taxon>
        <taxon>Actinomycetes</taxon>
        <taxon>Mycobacteriales</taxon>
        <taxon>Mycobacteriaceae</taxon>
        <taxon>Mycolicibacterium</taxon>
    </lineage>
</organism>
<reference evidence="2 3" key="1">
    <citation type="submission" date="2015-07" db="EMBL/GenBank/DDBJ databases">
        <title>A draft genome sequence of Mycobacterium wolinskyi.</title>
        <authorList>
            <person name="de Man T.J."/>
            <person name="Perry K.A."/>
            <person name="Coulliette A.D."/>
            <person name="Jensen B."/>
            <person name="Toney N.C."/>
            <person name="Limbago B.M."/>
            <person name="Noble-Wang J."/>
        </authorList>
    </citation>
    <scope>NUCLEOTIDE SEQUENCE [LARGE SCALE GENOMIC DNA]</scope>
    <source>
        <strain evidence="2 3">CDC_01</strain>
    </source>
</reference>
<dbReference type="PATRIC" id="fig|59750.3.peg.4758"/>
<dbReference type="InterPro" id="IPR012296">
    <property type="entry name" value="Nuclease_put_TT1808"/>
</dbReference>
<protein>
    <recommendedName>
        <fullName evidence="1">Putative restriction endonuclease domain-containing protein</fullName>
    </recommendedName>
</protein>
<dbReference type="InterPro" id="IPR008538">
    <property type="entry name" value="Uma2"/>
</dbReference>
<evidence type="ECO:0000313" key="3">
    <source>
        <dbReference type="Proteomes" id="UP000070612"/>
    </source>
</evidence>